<comment type="caution">
    <text evidence="1">The sequence shown here is derived from an EMBL/GenBank/DDBJ whole genome shotgun (WGS) entry which is preliminary data.</text>
</comment>
<evidence type="ECO:0000313" key="1">
    <source>
        <dbReference type="EMBL" id="KEG19333.1"/>
    </source>
</evidence>
<dbReference type="AlphaFoldDB" id="A0A072R085"/>
<evidence type="ECO:0000313" key="2">
    <source>
        <dbReference type="Proteomes" id="UP000031740"/>
    </source>
</evidence>
<dbReference type="EMBL" id="ASIV01000006">
    <property type="protein sequence ID" value="KEG19333.1"/>
    <property type="molecule type" value="Genomic_DNA"/>
</dbReference>
<dbReference type="HOGENOM" id="CLU_2448623_0_0_5"/>
<sequence>MTEWLHNMVQKLTEWMPDFVKKLDFNVNINKTSIEVIKNFTDETNARAKRFVNATVVSNIPPEQRVRGVQTGTVETQHIGGCKYKGRSF</sequence>
<protein>
    <submittedName>
        <fullName evidence="1">Uncharacterized protein</fullName>
    </submittedName>
</protein>
<dbReference type="PATRIC" id="fig|1293911.3.peg.1158"/>
<name>A0A072R085_BARBA</name>
<accession>A0A072R085</accession>
<dbReference type="Proteomes" id="UP000031740">
    <property type="component" value="Unassembled WGS sequence"/>
</dbReference>
<gene>
    <name evidence="1" type="ORF">H710_01115</name>
</gene>
<organism evidence="1 2">
    <name type="scientific">Bartonella bacilliformis Ver097</name>
    <dbReference type="NCBI Taxonomy" id="1293911"/>
    <lineage>
        <taxon>Bacteria</taxon>
        <taxon>Pseudomonadati</taxon>
        <taxon>Pseudomonadota</taxon>
        <taxon>Alphaproteobacteria</taxon>
        <taxon>Hyphomicrobiales</taxon>
        <taxon>Bartonellaceae</taxon>
        <taxon>Bartonella</taxon>
    </lineage>
</organism>
<reference evidence="1 2" key="1">
    <citation type="submission" date="2013-04" db="EMBL/GenBank/DDBJ databases">
        <title>The Genome Sequence of Bartonella bacilliformis Ver097.</title>
        <authorList>
            <consortium name="The Broad Institute Genomics Platform"/>
            <consortium name="The Broad Institute Genome Sequencing Center for Infectious Disease"/>
            <person name="Feldgarden M."/>
            <person name="Kirby J."/>
            <person name="Birtles R."/>
            <person name="Dasch G."/>
            <person name="Hendrix L."/>
            <person name="Koehler J."/>
            <person name="Walker B."/>
            <person name="Young S.K."/>
            <person name="Zeng Q."/>
            <person name="Gargeya S."/>
            <person name="Fitzgerald M."/>
            <person name="Haas B."/>
            <person name="Abouelleil A."/>
            <person name="Allen A.W."/>
            <person name="Alvarado L."/>
            <person name="Arachchi H.M."/>
            <person name="Berlin A.M."/>
            <person name="Chapman S.B."/>
            <person name="Gainer-Dewar J."/>
            <person name="Goldberg J."/>
            <person name="Griggs A."/>
            <person name="Gujja S."/>
            <person name="Hansen M."/>
            <person name="Howarth C."/>
            <person name="Imamovic A."/>
            <person name="Ireland A."/>
            <person name="Larimer J."/>
            <person name="McCowan C."/>
            <person name="Murphy C."/>
            <person name="Pearson M."/>
            <person name="Poon T.W."/>
            <person name="Priest M."/>
            <person name="Roberts A."/>
            <person name="Saif S."/>
            <person name="Shea T."/>
            <person name="Sisk P."/>
            <person name="Sykes S."/>
            <person name="Wortman J."/>
            <person name="Nusbaum C."/>
            <person name="Birren B."/>
        </authorList>
    </citation>
    <scope>NUCLEOTIDE SEQUENCE [LARGE SCALE GENOMIC DNA]</scope>
    <source>
        <strain evidence="1 2">Ver097</strain>
    </source>
</reference>
<proteinExistence type="predicted"/>